<organism evidence="1">
    <name type="scientific">Ixodes ricinus</name>
    <name type="common">Common tick</name>
    <name type="synonym">Acarus ricinus</name>
    <dbReference type="NCBI Taxonomy" id="34613"/>
    <lineage>
        <taxon>Eukaryota</taxon>
        <taxon>Metazoa</taxon>
        <taxon>Ecdysozoa</taxon>
        <taxon>Arthropoda</taxon>
        <taxon>Chelicerata</taxon>
        <taxon>Arachnida</taxon>
        <taxon>Acari</taxon>
        <taxon>Parasitiformes</taxon>
        <taxon>Ixodida</taxon>
        <taxon>Ixodoidea</taxon>
        <taxon>Ixodidae</taxon>
        <taxon>Ixodinae</taxon>
        <taxon>Ixodes</taxon>
    </lineage>
</organism>
<protein>
    <submittedName>
        <fullName evidence="1">Putative secreted protein</fullName>
    </submittedName>
</protein>
<proteinExistence type="predicted"/>
<evidence type="ECO:0000313" key="1">
    <source>
        <dbReference type="EMBL" id="MXU95817.1"/>
    </source>
</evidence>
<accession>A0A6B0V0Y7</accession>
<sequence>MQARWLAPVALVLRSKLYASDAKLNTRLRCISRRERERERETKQRGASHAPLETEHRILIKTNQCRHRPGEGNALTRFASTAQGSAMMGIATAAPLYSILKRSLGVSVLWEHLVTLGRPKSSCLCLPWHSSSAFEREKLASDVWLSRSDLFGGRGGDRGSFCLRCTRRTLKNACVGRLTLAFERVRPVQWRQRQLA</sequence>
<dbReference type="AlphaFoldDB" id="A0A6B0V0Y7"/>
<reference evidence="1" key="1">
    <citation type="submission" date="2019-12" db="EMBL/GenBank/DDBJ databases">
        <title>An insight into the sialome of adult female Ixodes ricinus ticks feeding for 6 days.</title>
        <authorList>
            <person name="Perner J."/>
            <person name="Ribeiro J.M.C."/>
        </authorList>
    </citation>
    <scope>NUCLEOTIDE SEQUENCE</scope>
    <source>
        <strain evidence="1">Semi-engorged</strain>
        <tissue evidence="1">Salivary glands</tissue>
    </source>
</reference>
<name>A0A6B0V0Y7_IXORI</name>
<dbReference type="EMBL" id="GIFC01013734">
    <property type="protein sequence ID" value="MXU95817.1"/>
    <property type="molecule type" value="Transcribed_RNA"/>
</dbReference>